<organism evidence="1 2">
    <name type="scientific">Dermabacter vaginalis</name>
    <dbReference type="NCBI Taxonomy" id="1630135"/>
    <lineage>
        <taxon>Bacteria</taxon>
        <taxon>Bacillati</taxon>
        <taxon>Actinomycetota</taxon>
        <taxon>Actinomycetes</taxon>
        <taxon>Micrococcales</taxon>
        <taxon>Dermabacteraceae</taxon>
        <taxon>Dermabacter</taxon>
    </lineage>
</organism>
<gene>
    <name evidence="1" type="ORF">DAD186_01630</name>
</gene>
<accession>A0A1B0ZFK9</accession>
<protein>
    <submittedName>
        <fullName evidence="1">Uncharacterized protein</fullName>
    </submittedName>
</protein>
<dbReference type="Proteomes" id="UP000092596">
    <property type="component" value="Chromosome"/>
</dbReference>
<proteinExistence type="predicted"/>
<sequence>MTFHAASTINEGTRSVSRFMMRGMMMDMAMSMMQGQPRL</sequence>
<dbReference type="KEGG" id="dva:DAD186_01630"/>
<evidence type="ECO:0000313" key="2">
    <source>
        <dbReference type="Proteomes" id="UP000092596"/>
    </source>
</evidence>
<name>A0A1B0ZFK9_9MICO</name>
<evidence type="ECO:0000313" key="1">
    <source>
        <dbReference type="EMBL" id="ANP26722.1"/>
    </source>
</evidence>
<dbReference type="AlphaFoldDB" id="A0A1B0ZFK9"/>
<dbReference type="EMBL" id="CP012117">
    <property type="protein sequence ID" value="ANP26722.1"/>
    <property type="molecule type" value="Genomic_DNA"/>
</dbReference>
<dbReference type="STRING" id="1630135.DAD186_01630"/>
<reference evidence="1 2" key="1">
    <citation type="submission" date="2015-06" db="EMBL/GenBank/DDBJ databases">
        <title>Investigation of pathophysiology for high-risk pregnancy and development of treatment modality based on it.</title>
        <authorList>
            <person name="Kim B.-C."/>
            <person name="Lim S."/>
        </authorList>
    </citation>
    <scope>NUCLEOTIDE SEQUENCE [LARGE SCALE GENOMIC DNA]</scope>
    <source>
        <strain evidence="1 2">AD1-86</strain>
    </source>
</reference>